<organism evidence="2 3">
    <name type="scientific">Chitinophaga nivalis</name>
    <dbReference type="NCBI Taxonomy" id="2991709"/>
    <lineage>
        <taxon>Bacteria</taxon>
        <taxon>Pseudomonadati</taxon>
        <taxon>Bacteroidota</taxon>
        <taxon>Chitinophagia</taxon>
        <taxon>Chitinophagales</taxon>
        <taxon>Chitinophagaceae</taxon>
        <taxon>Chitinophaga</taxon>
    </lineage>
</organism>
<evidence type="ECO:0000313" key="3">
    <source>
        <dbReference type="Proteomes" id="UP001207742"/>
    </source>
</evidence>
<dbReference type="RefSeq" id="WP_264733457.1">
    <property type="nucleotide sequence ID" value="NZ_JAPDNR010000001.1"/>
</dbReference>
<gene>
    <name evidence="2" type="ORF">OL497_22255</name>
</gene>
<feature type="chain" id="PRO_5045996500" description="Lipoprotein" evidence="1">
    <location>
        <begin position="22"/>
        <end position="127"/>
    </location>
</feature>
<evidence type="ECO:0000256" key="1">
    <source>
        <dbReference type="SAM" id="SignalP"/>
    </source>
</evidence>
<dbReference type="Proteomes" id="UP001207742">
    <property type="component" value="Unassembled WGS sequence"/>
</dbReference>
<evidence type="ECO:0000313" key="2">
    <source>
        <dbReference type="EMBL" id="MCW3486642.1"/>
    </source>
</evidence>
<feature type="signal peptide" evidence="1">
    <location>
        <begin position="1"/>
        <end position="21"/>
    </location>
</feature>
<comment type="caution">
    <text evidence="2">The sequence shown here is derived from an EMBL/GenBank/DDBJ whole genome shotgun (WGS) entry which is preliminary data.</text>
</comment>
<evidence type="ECO:0008006" key="4">
    <source>
        <dbReference type="Google" id="ProtNLM"/>
    </source>
</evidence>
<sequence length="127" mass="14953">MKMKNMIIFRVVIALSFWCFVGCRDSSSDGVVLAEEYCNCMESNHANVDYYNARILCDSKFAIENRYFRINYIESLYGNGYMGTLDKKTVDSVNEFTYRFTMYVSKHCPSVYNSDSIRNEYLKKLRK</sequence>
<dbReference type="EMBL" id="JAPDNS010000002">
    <property type="protein sequence ID" value="MCW3486642.1"/>
    <property type="molecule type" value="Genomic_DNA"/>
</dbReference>
<accession>A0ABT3IRN4</accession>
<keyword evidence="3" id="KW-1185">Reference proteome</keyword>
<keyword evidence="1" id="KW-0732">Signal</keyword>
<name>A0ABT3IRN4_9BACT</name>
<protein>
    <recommendedName>
        <fullName evidence="4">Lipoprotein</fullName>
    </recommendedName>
</protein>
<reference evidence="2 3" key="1">
    <citation type="submission" date="2022-10" db="EMBL/GenBank/DDBJ databases">
        <title>Chitinophaga nivalis PC15 sp. nov., isolated from Pyeongchang county, South Korea.</title>
        <authorList>
            <person name="Trinh H.N."/>
        </authorList>
    </citation>
    <scope>NUCLEOTIDE SEQUENCE [LARGE SCALE GENOMIC DNA]</scope>
    <source>
        <strain evidence="2 3">PC14</strain>
    </source>
</reference>
<proteinExistence type="predicted"/>